<reference evidence="2 3" key="1">
    <citation type="submission" date="2023-07" db="EMBL/GenBank/DDBJ databases">
        <title>Genomic Encyclopedia of Type Strains, Phase IV (KMG-IV): sequencing the most valuable type-strain genomes for metagenomic binning, comparative biology and taxonomic classification.</title>
        <authorList>
            <person name="Goeker M."/>
        </authorList>
    </citation>
    <scope>NUCLEOTIDE SEQUENCE [LARGE SCALE GENOMIC DNA]</scope>
    <source>
        <strain evidence="2 3">DSM 23494</strain>
    </source>
</reference>
<feature type="transmembrane region" description="Helical" evidence="1">
    <location>
        <begin position="6"/>
        <end position="22"/>
    </location>
</feature>
<name>A0ABU0APC3_9BACI</name>
<evidence type="ECO:0000256" key="1">
    <source>
        <dbReference type="SAM" id="Phobius"/>
    </source>
</evidence>
<keyword evidence="3" id="KW-1185">Reference proteome</keyword>
<gene>
    <name evidence="2" type="ORF">J2S17_004773</name>
</gene>
<proteinExistence type="predicted"/>
<feature type="transmembrane region" description="Helical" evidence="1">
    <location>
        <begin position="29"/>
        <end position="51"/>
    </location>
</feature>
<accession>A0ABU0APC3</accession>
<dbReference type="RefSeq" id="WP_307478378.1">
    <property type="nucleotide sequence ID" value="NZ_JAUSUB010000029.1"/>
</dbReference>
<keyword evidence="1" id="KW-1133">Transmembrane helix</keyword>
<organism evidence="2 3">
    <name type="scientific">Cytobacillus purgationiresistens</name>
    <dbReference type="NCBI Taxonomy" id="863449"/>
    <lineage>
        <taxon>Bacteria</taxon>
        <taxon>Bacillati</taxon>
        <taxon>Bacillota</taxon>
        <taxon>Bacilli</taxon>
        <taxon>Bacillales</taxon>
        <taxon>Bacillaceae</taxon>
        <taxon>Cytobacillus</taxon>
    </lineage>
</organism>
<comment type="caution">
    <text evidence="2">The sequence shown here is derived from an EMBL/GenBank/DDBJ whole genome shotgun (WGS) entry which is preliminary data.</text>
</comment>
<sequence length="95" mass="11047">MGHMIDVSFVYGIFAVGTFWIFRPSSHKFSLFTIVNLIMDGILAFVIIPVLEIAGIAEYKNIAHWQYCLIEFGISLIIYIYYKWQEGISKDEFQD</sequence>
<dbReference type="EMBL" id="JAUSUB010000029">
    <property type="protein sequence ID" value="MDQ0272880.1"/>
    <property type="molecule type" value="Genomic_DNA"/>
</dbReference>
<keyword evidence="1" id="KW-0812">Transmembrane</keyword>
<evidence type="ECO:0000313" key="3">
    <source>
        <dbReference type="Proteomes" id="UP001238088"/>
    </source>
</evidence>
<dbReference type="Proteomes" id="UP001238088">
    <property type="component" value="Unassembled WGS sequence"/>
</dbReference>
<keyword evidence="1" id="KW-0472">Membrane</keyword>
<evidence type="ECO:0000313" key="2">
    <source>
        <dbReference type="EMBL" id="MDQ0272880.1"/>
    </source>
</evidence>
<protein>
    <submittedName>
        <fullName evidence="2">Uncharacterized protein YqhQ</fullName>
    </submittedName>
</protein>
<feature type="transmembrane region" description="Helical" evidence="1">
    <location>
        <begin position="63"/>
        <end position="82"/>
    </location>
</feature>